<gene>
    <name evidence="2" type="ORF">NPE20_13345</name>
</gene>
<evidence type="ECO:0000259" key="1">
    <source>
        <dbReference type="Pfam" id="PF00144"/>
    </source>
</evidence>
<reference evidence="2 3" key="1">
    <citation type="submission" date="2022-07" db="EMBL/GenBank/DDBJ databases">
        <title>Mucilaginibacter sp. JC4.</title>
        <authorList>
            <person name="Le V."/>
            <person name="Ko S.-R."/>
            <person name="Ahn C.-Y."/>
            <person name="Oh H.-M."/>
        </authorList>
    </citation>
    <scope>NUCLEOTIDE SEQUENCE [LARGE SCALE GENOMIC DNA]</scope>
    <source>
        <strain evidence="2 3">JC4</strain>
    </source>
</reference>
<dbReference type="PANTHER" id="PTHR46825">
    <property type="entry name" value="D-ALANYL-D-ALANINE-CARBOXYPEPTIDASE/ENDOPEPTIDASE AMPH"/>
    <property type="match status" value="1"/>
</dbReference>
<evidence type="ECO:0000313" key="2">
    <source>
        <dbReference type="EMBL" id="MCQ6958954.1"/>
    </source>
</evidence>
<dbReference type="InterPro" id="IPR001466">
    <property type="entry name" value="Beta-lactam-related"/>
</dbReference>
<comment type="caution">
    <text evidence="2">The sequence shown here is derived from an EMBL/GenBank/DDBJ whole genome shotgun (WGS) entry which is preliminary data.</text>
</comment>
<protein>
    <submittedName>
        <fullName evidence="2">Beta-lactamase family protein</fullName>
    </submittedName>
</protein>
<dbReference type="InterPro" id="IPR050491">
    <property type="entry name" value="AmpC-like"/>
</dbReference>
<name>A0ABT1T315_9SPHI</name>
<dbReference type="SUPFAM" id="SSF56601">
    <property type="entry name" value="beta-lactamase/transpeptidase-like"/>
    <property type="match status" value="1"/>
</dbReference>
<organism evidence="2 3">
    <name type="scientific">Mucilaginibacter aquariorum</name>
    <dbReference type="NCBI Taxonomy" id="2967225"/>
    <lineage>
        <taxon>Bacteria</taxon>
        <taxon>Pseudomonadati</taxon>
        <taxon>Bacteroidota</taxon>
        <taxon>Sphingobacteriia</taxon>
        <taxon>Sphingobacteriales</taxon>
        <taxon>Sphingobacteriaceae</taxon>
        <taxon>Mucilaginibacter</taxon>
    </lineage>
</organism>
<evidence type="ECO:0000313" key="3">
    <source>
        <dbReference type="Proteomes" id="UP001204376"/>
    </source>
</evidence>
<dbReference type="Proteomes" id="UP001204376">
    <property type="component" value="Unassembled WGS sequence"/>
</dbReference>
<proteinExistence type="predicted"/>
<keyword evidence="3" id="KW-1185">Reference proteome</keyword>
<dbReference type="InterPro" id="IPR012338">
    <property type="entry name" value="Beta-lactam/transpept-like"/>
</dbReference>
<sequence length="442" mass="48573">MIKRILPLILLALGLNFSLHAQSLKKARLDSLLDVLAANNKSMGSLAISQNGEILYQRSIGNAVVDSPATVPASAKTKYHIGSISKMFTGVMVFQLIEEGKLTLETTLDKFYPQVANAGKITIGMMLSHHSGLHNFTNDPTYMTYMLAPQTHEQMLTRIAAMKTDFEPGAKGEYSNTNFVLLSYIIEKITNKTYPELVKQRVTSKIGLKDTYYGGKVNTANNEALSYTYSNNKWSKFVETDMSIPSGAGSMVSTPADLDKFIEALFAGKLIKPASLEQMKTMKDNYGMAMFLNPFKDKAKYGHGGAIDAFRSELAYFPEEKLAVSYISNGGTYSPGKVMEGVLSICLKVPYTIPSFAEAKGLDKYTGVYANPELPIKITISKDDSNLIAQATGQSSFPLDATTTADNYQFESAGIVMEFRPDKGEFTLKQGGKEYVFTKEVK</sequence>
<feature type="domain" description="Beta-lactamase-related" evidence="1">
    <location>
        <begin position="45"/>
        <end position="332"/>
    </location>
</feature>
<dbReference type="PANTHER" id="PTHR46825:SF9">
    <property type="entry name" value="BETA-LACTAMASE-RELATED DOMAIN-CONTAINING PROTEIN"/>
    <property type="match status" value="1"/>
</dbReference>
<dbReference type="Pfam" id="PF00144">
    <property type="entry name" value="Beta-lactamase"/>
    <property type="match status" value="1"/>
</dbReference>
<dbReference type="RefSeq" id="WP_256539151.1">
    <property type="nucleotide sequence ID" value="NZ_JANHOH010000002.1"/>
</dbReference>
<dbReference type="Gene3D" id="3.40.710.10">
    <property type="entry name" value="DD-peptidase/beta-lactamase superfamily"/>
    <property type="match status" value="1"/>
</dbReference>
<dbReference type="EMBL" id="JANHOH010000002">
    <property type="protein sequence ID" value="MCQ6958954.1"/>
    <property type="molecule type" value="Genomic_DNA"/>
</dbReference>
<accession>A0ABT1T315</accession>